<sequence>MWRLIRNRKKAGSNEKGAAGVTVAVMMLVLIGAGALAVDVGQIYAERAQLQNGADAGALAVALSCKNGACNSALADNLANSNSNDSASKASVDYSVPGQVTVRTSTKNGSSSFLTNLFSNAINSGPVTVGARATAGAHFPGSGSGFPLALSDDCFNLTTASATGVVQKISYKPGMTCTGPSGTQIPGGWGWLDESSPCNATTITGTNGMAGDPGNNPPSGCADILSGWKTTIEAGGEVKVLFPVFDTATGTGNTGVFNIAGYATFKIWGWKFGNNHEYEFRNTAGDPGMTSALACNGGQERCIIGQFIKFNTIGSGSATTGGTDWGTSEIRLIK</sequence>
<evidence type="ECO:0000313" key="2">
    <source>
        <dbReference type="EMBL" id="KSU78934.1"/>
    </source>
</evidence>
<dbReference type="Pfam" id="PF13400">
    <property type="entry name" value="Tad"/>
    <property type="match status" value="1"/>
</dbReference>
<dbReference type="OrthoDB" id="5187898at2"/>
<accession>A0A0V8IVW8</accession>
<name>A0A0V8IVW8_9MICC</name>
<dbReference type="AlphaFoldDB" id="A0A0V8IVW8"/>
<proteinExistence type="predicted"/>
<dbReference type="InterPro" id="IPR028087">
    <property type="entry name" value="Tad_N"/>
</dbReference>
<dbReference type="RefSeq" id="WP_058266541.1">
    <property type="nucleotide sequence ID" value="NZ_FMAZ01000001.1"/>
</dbReference>
<evidence type="ECO:0000259" key="1">
    <source>
        <dbReference type="Pfam" id="PF13400"/>
    </source>
</evidence>
<gene>
    <name evidence="2" type="ORF">AS031_02520</name>
</gene>
<feature type="domain" description="Putative Flp pilus-assembly TadG-like N-terminal" evidence="1">
    <location>
        <begin position="17"/>
        <end position="62"/>
    </location>
</feature>
<protein>
    <recommendedName>
        <fullName evidence="1">Putative Flp pilus-assembly TadG-like N-terminal domain-containing protein</fullName>
    </recommendedName>
</protein>
<evidence type="ECO:0000313" key="3">
    <source>
        <dbReference type="Proteomes" id="UP000053199"/>
    </source>
</evidence>
<organism evidence="2 3">
    <name type="scientific">Pseudarthrobacter enclensis</name>
    <dbReference type="NCBI Taxonomy" id="993070"/>
    <lineage>
        <taxon>Bacteria</taxon>
        <taxon>Bacillati</taxon>
        <taxon>Actinomycetota</taxon>
        <taxon>Actinomycetes</taxon>
        <taxon>Micrococcales</taxon>
        <taxon>Micrococcaceae</taxon>
        <taxon>Pseudarthrobacter</taxon>
    </lineage>
</organism>
<reference evidence="2 3" key="1">
    <citation type="journal article" date="2014" name="Arch. Microbiol.">
        <title>Arthrobacter enclensis sp. nov., isolated from sediment sample.</title>
        <authorList>
            <person name="Dastager S.G."/>
            <person name="Liu Q."/>
            <person name="Tang S.K."/>
            <person name="Krishnamurthi S."/>
            <person name="Lee J.C."/>
            <person name="Li W.J."/>
        </authorList>
    </citation>
    <scope>NUCLEOTIDE SEQUENCE [LARGE SCALE GENOMIC DNA]</scope>
    <source>
        <strain evidence="2 3">NIO-1008</strain>
    </source>
</reference>
<keyword evidence="3" id="KW-1185">Reference proteome</keyword>
<dbReference type="Proteomes" id="UP000053199">
    <property type="component" value="Unassembled WGS sequence"/>
</dbReference>
<dbReference type="STRING" id="993070.AS031_02520"/>
<comment type="caution">
    <text evidence="2">The sequence shown here is derived from an EMBL/GenBank/DDBJ whole genome shotgun (WGS) entry which is preliminary data.</text>
</comment>
<dbReference type="EMBL" id="LNQM01000001">
    <property type="protein sequence ID" value="KSU78934.1"/>
    <property type="molecule type" value="Genomic_DNA"/>
</dbReference>